<organism evidence="1 2">
    <name type="scientific">Lepeophtheirus salmonis</name>
    <name type="common">Salmon louse</name>
    <name type="synonym">Caligus salmonis</name>
    <dbReference type="NCBI Taxonomy" id="72036"/>
    <lineage>
        <taxon>Eukaryota</taxon>
        <taxon>Metazoa</taxon>
        <taxon>Ecdysozoa</taxon>
        <taxon>Arthropoda</taxon>
        <taxon>Crustacea</taxon>
        <taxon>Multicrustacea</taxon>
        <taxon>Hexanauplia</taxon>
        <taxon>Copepoda</taxon>
        <taxon>Siphonostomatoida</taxon>
        <taxon>Caligidae</taxon>
        <taxon>Lepeophtheirus</taxon>
    </lineage>
</organism>
<dbReference type="SMART" id="SM00494">
    <property type="entry name" value="ChtBD2"/>
    <property type="match status" value="1"/>
</dbReference>
<dbReference type="Gene3D" id="2.170.140.10">
    <property type="entry name" value="Chitin binding domain"/>
    <property type="match status" value="1"/>
</dbReference>
<protein>
    <submittedName>
        <fullName evidence="1">(salmon louse) hypothetical protein</fullName>
    </submittedName>
</protein>
<sequence>MNQEPLCMRGFQKCSMAAIEALKNQLPRHPYAQNVDDYNKSTRLRYEGQPKGPFTLSFHFRVCVNGYLDCLETRRVPTVEDFRTQVSIPGLSKCIQSFAECIDLEGLTCYADYNRCTLVALEVYAESRPSSNLLSTTERAPSTKFIVNTSSNQRFTTRAPSSTSFSSIGTDTKTTAPGLATLDICKPFGAPSKFGSFSGRPAASTVDCVWDYFACTKRYGSYPTNKACCDARFMVCCNHVMTGGHGSGGSFGTLTTTEPSNSYGPIEEPDNCSSKLMECTKRRLKTDRQCKLEFNECTLLASGMDPSTKRPINDIDLPDGLPEFLRPSISTIKPIQDIDLPQNQEFILQSGGPDNVQSFLGQPQVITADENFMACLLKHFECTNDCPQLKTCSELAGVEFIEDGDNFGEESVSSQEFFLPPVNFTTIGSSLLSSAEDKERMFCVREFFSCKKSSTECKLLFTSCVDKQDSFTREDLCKGVEGSPENYLIPHPLDCTKFYSCQSLGPNQGYRAHLMDCPFSTGFDKKLKICNFIQSLPRCKDKSSKTGRVINGRLARNGRSEANVGEVGFLTSVISSSGRRQSSSGANYILLLTSVTIVFVPLRLS</sequence>
<name>A0A7R8D050_LEPSM</name>
<dbReference type="GO" id="GO:0008061">
    <property type="term" value="F:chitin binding"/>
    <property type="evidence" value="ECO:0007669"/>
    <property type="project" value="InterPro"/>
</dbReference>
<gene>
    <name evidence="1" type="ORF">LSAA_10207</name>
</gene>
<reference evidence="1" key="1">
    <citation type="submission" date="2021-02" db="EMBL/GenBank/DDBJ databases">
        <authorList>
            <person name="Bekaert M."/>
        </authorList>
    </citation>
    <scope>NUCLEOTIDE SEQUENCE</scope>
    <source>
        <strain evidence="1">IoA-00</strain>
    </source>
</reference>
<evidence type="ECO:0000313" key="1">
    <source>
        <dbReference type="EMBL" id="CAF2956201.1"/>
    </source>
</evidence>
<accession>A0A7R8D050</accession>
<evidence type="ECO:0000313" key="2">
    <source>
        <dbReference type="Proteomes" id="UP000675881"/>
    </source>
</evidence>
<dbReference type="PROSITE" id="PS50940">
    <property type="entry name" value="CHIT_BIND_II"/>
    <property type="match status" value="1"/>
</dbReference>
<dbReference type="OrthoDB" id="5950222at2759"/>
<dbReference type="Pfam" id="PF01607">
    <property type="entry name" value="CBM_14"/>
    <property type="match status" value="1"/>
</dbReference>
<dbReference type="SUPFAM" id="SSF57625">
    <property type="entry name" value="Invertebrate chitin-binding proteins"/>
    <property type="match status" value="1"/>
</dbReference>
<dbReference type="AlphaFoldDB" id="A0A7R8D050"/>
<dbReference type="GO" id="GO:0005576">
    <property type="term" value="C:extracellular region"/>
    <property type="evidence" value="ECO:0007669"/>
    <property type="project" value="InterPro"/>
</dbReference>
<dbReference type="InterPro" id="IPR036508">
    <property type="entry name" value="Chitin-bd_dom_sf"/>
</dbReference>
<proteinExistence type="predicted"/>
<dbReference type="EMBL" id="HG994584">
    <property type="protein sequence ID" value="CAF2956201.1"/>
    <property type="molecule type" value="Genomic_DNA"/>
</dbReference>
<dbReference type="InterPro" id="IPR002557">
    <property type="entry name" value="Chitin-bd_dom"/>
</dbReference>
<dbReference type="Proteomes" id="UP000675881">
    <property type="component" value="Chromosome 5"/>
</dbReference>
<keyword evidence="2" id="KW-1185">Reference proteome</keyword>